<evidence type="ECO:0000256" key="2">
    <source>
        <dbReference type="ARBA" id="ARBA00022801"/>
    </source>
</evidence>
<keyword evidence="2" id="KW-0378">Hydrolase</keyword>
<dbReference type="InterPro" id="IPR006710">
    <property type="entry name" value="Glyco_hydro_43"/>
</dbReference>
<sequence length="103" mass="11356">MITTDVGGIGNFYVTADNTAGPWSDPIRIPYGGIDPSLMFDDDGKVYVTTQQGAEYDSHVIQYEIDIATGEALTEPVVIWTGDGWGEIMLYWGGYRIVCCKPR</sequence>
<dbReference type="Gene3D" id="2.115.10.20">
    <property type="entry name" value="Glycosyl hydrolase domain, family 43"/>
    <property type="match status" value="1"/>
</dbReference>
<evidence type="ECO:0000256" key="1">
    <source>
        <dbReference type="ARBA" id="ARBA00009865"/>
    </source>
</evidence>
<dbReference type="PANTHER" id="PTHR42812">
    <property type="entry name" value="BETA-XYLOSIDASE"/>
    <property type="match status" value="1"/>
</dbReference>
<evidence type="ECO:0000256" key="3">
    <source>
        <dbReference type="ARBA" id="ARBA00023295"/>
    </source>
</evidence>
<dbReference type="SUPFAM" id="SSF75005">
    <property type="entry name" value="Arabinanase/levansucrase/invertase"/>
    <property type="match status" value="1"/>
</dbReference>
<evidence type="ECO:0000313" key="4">
    <source>
        <dbReference type="EMBL" id="GAA0400791.1"/>
    </source>
</evidence>
<dbReference type="Pfam" id="PF04616">
    <property type="entry name" value="Glyco_hydro_43"/>
    <property type="match status" value="1"/>
</dbReference>
<dbReference type="InterPro" id="IPR023296">
    <property type="entry name" value="Glyco_hydro_beta-prop_sf"/>
</dbReference>
<comment type="similarity">
    <text evidence="1">Belongs to the glycosyl hydrolase 43 family.</text>
</comment>
<gene>
    <name evidence="4" type="ORF">GCM10008933_34170</name>
</gene>
<organism evidence="4 5">
    <name type="scientific">Paenibacillus motobuensis</name>
    <dbReference type="NCBI Taxonomy" id="295324"/>
    <lineage>
        <taxon>Bacteria</taxon>
        <taxon>Bacillati</taxon>
        <taxon>Bacillota</taxon>
        <taxon>Bacilli</taxon>
        <taxon>Bacillales</taxon>
        <taxon>Paenibacillaceae</taxon>
        <taxon>Paenibacillus</taxon>
    </lineage>
</organism>
<reference evidence="4 5" key="1">
    <citation type="journal article" date="2019" name="Int. J. Syst. Evol. Microbiol.">
        <title>The Global Catalogue of Microorganisms (GCM) 10K type strain sequencing project: providing services to taxonomists for standard genome sequencing and annotation.</title>
        <authorList>
            <consortium name="The Broad Institute Genomics Platform"/>
            <consortium name="The Broad Institute Genome Sequencing Center for Infectious Disease"/>
            <person name="Wu L."/>
            <person name="Ma J."/>
        </authorList>
    </citation>
    <scope>NUCLEOTIDE SEQUENCE [LARGE SCALE GENOMIC DNA]</scope>
    <source>
        <strain evidence="4 5">JCM 12774</strain>
    </source>
</reference>
<dbReference type="EMBL" id="BAAACX010000015">
    <property type="protein sequence ID" value="GAA0400791.1"/>
    <property type="molecule type" value="Genomic_DNA"/>
</dbReference>
<comment type="caution">
    <text evidence="4">The sequence shown here is derived from an EMBL/GenBank/DDBJ whole genome shotgun (WGS) entry which is preliminary data.</text>
</comment>
<dbReference type="InterPro" id="IPR051795">
    <property type="entry name" value="Glycosyl_Hydrlase_43"/>
</dbReference>
<name>A0ABN0YMT6_9BACL</name>
<dbReference type="PANTHER" id="PTHR42812:SF12">
    <property type="entry name" value="BETA-XYLOSIDASE-RELATED"/>
    <property type="match status" value="1"/>
</dbReference>
<keyword evidence="5" id="KW-1185">Reference proteome</keyword>
<keyword evidence="3" id="KW-0326">Glycosidase</keyword>
<protein>
    <submittedName>
        <fullName evidence="4">Uncharacterized protein</fullName>
    </submittedName>
</protein>
<evidence type="ECO:0000313" key="5">
    <source>
        <dbReference type="Proteomes" id="UP001500340"/>
    </source>
</evidence>
<dbReference type="Proteomes" id="UP001500340">
    <property type="component" value="Unassembled WGS sequence"/>
</dbReference>
<accession>A0ABN0YMT6</accession>
<proteinExistence type="inferred from homology"/>